<evidence type="ECO:0000313" key="3">
    <source>
        <dbReference type="EMBL" id="GFR85883.1"/>
    </source>
</evidence>
<dbReference type="InterPro" id="IPR036291">
    <property type="entry name" value="NAD(P)-bd_dom_sf"/>
</dbReference>
<protein>
    <submittedName>
        <fullName evidence="3">3 beta-hydroxysteroid dehydrogenase/Delta 5--&gt;4-isomerase type 1</fullName>
    </submittedName>
</protein>
<organism evidence="3 4">
    <name type="scientific">Elysia marginata</name>
    <dbReference type="NCBI Taxonomy" id="1093978"/>
    <lineage>
        <taxon>Eukaryota</taxon>
        <taxon>Metazoa</taxon>
        <taxon>Spiralia</taxon>
        <taxon>Lophotrochozoa</taxon>
        <taxon>Mollusca</taxon>
        <taxon>Gastropoda</taxon>
        <taxon>Heterobranchia</taxon>
        <taxon>Euthyneura</taxon>
        <taxon>Panpulmonata</taxon>
        <taxon>Sacoglossa</taxon>
        <taxon>Placobranchoidea</taxon>
        <taxon>Plakobranchidae</taxon>
        <taxon>Elysia</taxon>
    </lineage>
</organism>
<feature type="domain" description="3-beta hydroxysteroid dehydrogenase/isomerase" evidence="2">
    <location>
        <begin position="387"/>
        <end position="491"/>
    </location>
</feature>
<evidence type="ECO:0000259" key="2">
    <source>
        <dbReference type="Pfam" id="PF01073"/>
    </source>
</evidence>
<feature type="region of interest" description="Disordered" evidence="1">
    <location>
        <begin position="106"/>
        <end position="143"/>
    </location>
</feature>
<feature type="domain" description="3-beta hydroxysteroid dehydrogenase/isomerase" evidence="2">
    <location>
        <begin position="348"/>
        <end position="381"/>
    </location>
</feature>
<dbReference type="EMBL" id="BMAT01005040">
    <property type="protein sequence ID" value="GFR85883.1"/>
    <property type="molecule type" value="Genomic_DNA"/>
</dbReference>
<feature type="compositionally biased region" description="Polar residues" evidence="1">
    <location>
        <begin position="112"/>
        <end position="121"/>
    </location>
</feature>
<feature type="compositionally biased region" description="Polar residues" evidence="1">
    <location>
        <begin position="187"/>
        <end position="203"/>
    </location>
</feature>
<reference evidence="3 4" key="1">
    <citation type="journal article" date="2021" name="Elife">
        <title>Chloroplast acquisition without the gene transfer in kleptoplastic sea slugs, Plakobranchus ocellatus.</title>
        <authorList>
            <person name="Maeda T."/>
            <person name="Takahashi S."/>
            <person name="Yoshida T."/>
            <person name="Shimamura S."/>
            <person name="Takaki Y."/>
            <person name="Nagai Y."/>
            <person name="Toyoda A."/>
            <person name="Suzuki Y."/>
            <person name="Arimoto A."/>
            <person name="Ishii H."/>
            <person name="Satoh N."/>
            <person name="Nishiyama T."/>
            <person name="Hasebe M."/>
            <person name="Maruyama T."/>
            <person name="Minagawa J."/>
            <person name="Obokata J."/>
            <person name="Shigenobu S."/>
        </authorList>
    </citation>
    <scope>NUCLEOTIDE SEQUENCE [LARGE SCALE GENOMIC DNA]</scope>
</reference>
<feature type="region of interest" description="Disordered" evidence="1">
    <location>
        <begin position="176"/>
        <end position="245"/>
    </location>
</feature>
<name>A0AAV4GJI2_9GAST</name>
<keyword evidence="4" id="KW-1185">Reference proteome</keyword>
<feature type="compositionally biased region" description="Basic and acidic residues" evidence="1">
    <location>
        <begin position="122"/>
        <end position="137"/>
    </location>
</feature>
<dbReference type="GO" id="GO:0016616">
    <property type="term" value="F:oxidoreductase activity, acting on the CH-OH group of donors, NAD or NADP as acceptor"/>
    <property type="evidence" value="ECO:0007669"/>
    <property type="project" value="InterPro"/>
</dbReference>
<evidence type="ECO:0000256" key="1">
    <source>
        <dbReference type="SAM" id="MobiDB-lite"/>
    </source>
</evidence>
<proteinExistence type="predicted"/>
<dbReference type="AlphaFoldDB" id="A0AAV4GJI2"/>
<dbReference type="Proteomes" id="UP000762676">
    <property type="component" value="Unassembled WGS sequence"/>
</dbReference>
<accession>A0AAV4GJI2</accession>
<dbReference type="Gene3D" id="3.40.50.720">
    <property type="entry name" value="NAD(P)-binding Rossmann-like Domain"/>
    <property type="match status" value="2"/>
</dbReference>
<sequence>MLFSLTSHAVIITFKKSTIRKQDLQAVDFLSLCFFRHPAGRECNKNITKLHCTRQQFCDEPRTFQTGFKFNATRFRYTLDQLQAGQPVQWSFRHYKLAMETEISQDCDPYSGDSTSTTNNGEPHRNDGNVDQDKGEVNKSTNVELDDRNIENIFPTDESIIINEVAEVNAVDGNVQTGKQEHLEKVGNNSVQATTTSMSTNNDLEPPAHKDQEEETDTALNVHQSKPHPQVRQLSQDNPSSEGLEKSNVAHGLIKVTGETTENSADIPSDNTSPNAMDCVDTLPLSSEIPTNSDTSMGETNKELAKDTMEFSQNNGHSTSGDDAARLPVNDEAADVKGDVGIGGEIVVVTGGCGFLGQHVVKMLQERAPHVKEIRVLDVKEFVQRLGEKLQTVILRSNVLYGELDTSYVINGLRGANQSKGILRQIGDGMAMFQQAYAGNTAWAFVRADQAMRENPDLTGEVFYVPDHTPVQNSFNFMRPYLEARGFRLSEGRLSYALVHSAVRVAEMLAKGLSPIYRLQLPVQSYSVQYINTSIYFSGEKARKVLGYEPIFTPNEARQSCLNYYKTVDLD</sequence>
<dbReference type="GO" id="GO:0006694">
    <property type="term" value="P:steroid biosynthetic process"/>
    <property type="evidence" value="ECO:0007669"/>
    <property type="project" value="InterPro"/>
</dbReference>
<feature type="compositionally biased region" description="Polar residues" evidence="1">
    <location>
        <begin position="232"/>
        <end position="241"/>
    </location>
</feature>
<dbReference type="Pfam" id="PF01073">
    <property type="entry name" value="3Beta_HSD"/>
    <property type="match status" value="2"/>
</dbReference>
<comment type="caution">
    <text evidence="3">The sequence shown here is derived from an EMBL/GenBank/DDBJ whole genome shotgun (WGS) entry which is preliminary data.</text>
</comment>
<dbReference type="SUPFAM" id="SSF51735">
    <property type="entry name" value="NAD(P)-binding Rossmann-fold domains"/>
    <property type="match status" value="1"/>
</dbReference>
<evidence type="ECO:0000313" key="4">
    <source>
        <dbReference type="Proteomes" id="UP000762676"/>
    </source>
</evidence>
<dbReference type="InterPro" id="IPR002225">
    <property type="entry name" value="3Beta_OHSteriod_DH/Estase"/>
</dbReference>
<gene>
    <name evidence="3" type="ORF">ElyMa_002452000</name>
</gene>